<sequence length="492" mass="54761">MNDLIAAGDYKELRKFIKDNGRDLNQSIYGDGWYPLHMAVHFGLNRRDKQKECGLKCVKVLIELNADVNSMARDCMTPLSLAAESGRSYALEHVRVLLEAKADPNLMKDDAKGTVSAHLGNVRKNPLHWALEKKNLPIAKMLVDAKADVELQNASGRTAIQLAAESGTAQVIRLLVDAQADVTKRMPHPHTSPSGVSSSMREKEHMNALELAYYDESDTKKLKYETLKAAVEKAGTELPAAPAPLNLIYASGMGDIKGIQTALSAGVQLDATFKERRPTAFLKAIMCEQYDAARFLLEKGASVNANDGEVLLLLAQRNDLLHFKEFSKAGADISLKGDLCLMEFVRLKNFKALTYMIEEEKYDVQANYGGPILAEKLVKDDSKLVRFFVEHGADVNTLDAKLGTSVLHNFTMKKDASMVKLLLENKADVNLRVKNDHDNPTAYEKATDLAKADLFAWKDILDMLKTKHEEVPVLEFLCRSGSRSRALRWRRS</sequence>
<dbReference type="AlphaFoldDB" id="A0A7S3YX53"/>
<accession>A0A7S3YX53</accession>
<gene>
    <name evidence="4" type="ORF">LGLO00237_LOCUS16347</name>
</gene>
<evidence type="ECO:0000256" key="1">
    <source>
        <dbReference type="ARBA" id="ARBA00022737"/>
    </source>
</evidence>
<dbReference type="Gene3D" id="1.25.40.20">
    <property type="entry name" value="Ankyrin repeat-containing domain"/>
    <property type="match status" value="3"/>
</dbReference>
<dbReference type="SUPFAM" id="SSF48403">
    <property type="entry name" value="Ankyrin repeat"/>
    <property type="match status" value="2"/>
</dbReference>
<evidence type="ECO:0000313" key="4">
    <source>
        <dbReference type="EMBL" id="CAE0664742.1"/>
    </source>
</evidence>
<feature type="repeat" description="ANK" evidence="3">
    <location>
        <begin position="74"/>
        <end position="109"/>
    </location>
</feature>
<keyword evidence="1" id="KW-0677">Repeat</keyword>
<evidence type="ECO:0000256" key="3">
    <source>
        <dbReference type="PROSITE-ProRule" id="PRU00023"/>
    </source>
</evidence>
<dbReference type="PROSITE" id="PS50088">
    <property type="entry name" value="ANK_REPEAT"/>
    <property type="match status" value="5"/>
</dbReference>
<evidence type="ECO:0000256" key="2">
    <source>
        <dbReference type="ARBA" id="ARBA00023043"/>
    </source>
</evidence>
<dbReference type="InterPro" id="IPR036770">
    <property type="entry name" value="Ankyrin_rpt-contain_sf"/>
</dbReference>
<reference evidence="4" key="1">
    <citation type="submission" date="2021-01" db="EMBL/GenBank/DDBJ databases">
        <authorList>
            <person name="Corre E."/>
            <person name="Pelletier E."/>
            <person name="Niang G."/>
            <person name="Scheremetjew M."/>
            <person name="Finn R."/>
            <person name="Kale V."/>
            <person name="Holt S."/>
            <person name="Cochrane G."/>
            <person name="Meng A."/>
            <person name="Brown T."/>
            <person name="Cohen L."/>
        </authorList>
    </citation>
    <scope>NUCLEOTIDE SEQUENCE</scope>
    <source>
        <strain evidence="4">CCCM811</strain>
    </source>
</reference>
<dbReference type="PANTHER" id="PTHR24123">
    <property type="entry name" value="ANKYRIN REPEAT-CONTAINING"/>
    <property type="match status" value="1"/>
</dbReference>
<feature type="repeat" description="ANK" evidence="3">
    <location>
        <begin position="155"/>
        <end position="187"/>
    </location>
</feature>
<evidence type="ECO:0008006" key="5">
    <source>
        <dbReference type="Google" id="ProtNLM"/>
    </source>
</evidence>
<feature type="repeat" description="ANK" evidence="3">
    <location>
        <begin position="402"/>
        <end position="434"/>
    </location>
</feature>
<dbReference type="PROSITE" id="PS50297">
    <property type="entry name" value="ANK_REP_REGION"/>
    <property type="match status" value="1"/>
</dbReference>
<feature type="repeat" description="ANK" evidence="3">
    <location>
        <begin position="31"/>
        <end position="73"/>
    </location>
</feature>
<dbReference type="EMBL" id="HBIV01022720">
    <property type="protein sequence ID" value="CAE0664742.1"/>
    <property type="molecule type" value="Transcribed_RNA"/>
</dbReference>
<organism evidence="4">
    <name type="scientific">Lotharella globosa</name>
    <dbReference type="NCBI Taxonomy" id="91324"/>
    <lineage>
        <taxon>Eukaryota</taxon>
        <taxon>Sar</taxon>
        <taxon>Rhizaria</taxon>
        <taxon>Cercozoa</taxon>
        <taxon>Chlorarachniophyceae</taxon>
        <taxon>Lotharella</taxon>
    </lineage>
</organism>
<dbReference type="Pfam" id="PF12796">
    <property type="entry name" value="Ank_2"/>
    <property type="match status" value="2"/>
</dbReference>
<protein>
    <recommendedName>
        <fullName evidence="5">Ankyrin repeat protein</fullName>
    </recommendedName>
</protein>
<keyword evidence="2 3" id="KW-0040">ANK repeat</keyword>
<feature type="repeat" description="ANK" evidence="3">
    <location>
        <begin position="122"/>
        <end position="154"/>
    </location>
</feature>
<name>A0A7S3YX53_9EUKA</name>
<dbReference type="InterPro" id="IPR002110">
    <property type="entry name" value="Ankyrin_rpt"/>
</dbReference>
<dbReference type="PANTHER" id="PTHR24123:SF33">
    <property type="entry name" value="PROTEIN HOS4"/>
    <property type="match status" value="1"/>
</dbReference>
<dbReference type="InterPro" id="IPR051165">
    <property type="entry name" value="Multifunctional_ANK_Repeat"/>
</dbReference>
<dbReference type="PRINTS" id="PR01415">
    <property type="entry name" value="ANKYRIN"/>
</dbReference>
<proteinExistence type="predicted"/>
<dbReference type="SMART" id="SM00248">
    <property type="entry name" value="ANK"/>
    <property type="match status" value="7"/>
</dbReference>